<keyword evidence="3" id="KW-1185">Reference proteome</keyword>
<dbReference type="Proteomes" id="UP000316759">
    <property type="component" value="Unassembled WGS sequence"/>
</dbReference>
<gene>
    <name evidence="2" type="ORF">FGIG_10607</name>
</gene>
<comment type="caution">
    <text evidence="2">The sequence shown here is derived from an EMBL/GenBank/DDBJ whole genome shotgun (WGS) entry which is preliminary data.</text>
</comment>
<reference evidence="2 3" key="1">
    <citation type="submission" date="2019-04" db="EMBL/GenBank/DDBJ databases">
        <title>Annotation for the trematode Fasciola gigantica.</title>
        <authorList>
            <person name="Choi Y.-J."/>
        </authorList>
    </citation>
    <scope>NUCLEOTIDE SEQUENCE [LARGE SCALE GENOMIC DNA]</scope>
    <source>
        <strain evidence="2">Uganda_cow_1</strain>
    </source>
</reference>
<proteinExistence type="predicted"/>
<dbReference type="AlphaFoldDB" id="A0A504YHX3"/>
<dbReference type="EMBL" id="SUNJ01009950">
    <property type="protein sequence ID" value="TPP60005.1"/>
    <property type="molecule type" value="Genomic_DNA"/>
</dbReference>
<feature type="compositionally biased region" description="Gly residues" evidence="1">
    <location>
        <begin position="249"/>
        <end position="258"/>
    </location>
</feature>
<protein>
    <submittedName>
        <fullName evidence="2">Uncharacterized protein</fullName>
    </submittedName>
</protein>
<sequence length="258" mass="27819">MFHTSTPQTRNYPSVLMEKNTPYIGSPKPMSLLHWSMVPNTTPLVPESHPDNCDSLPSSTELRITPTSPLGRLHAVKRPSRLEKADILELTLKFVKNQLSQSKHQPDAAITSSGASQANNVQMFLYGYASCEATVRRVFKENLHGGTMATSSPVSGYSSELCSTILSELSTQRRLAVTHILSSRQQMQLSSGMQSTSSGSSVAAGELSGASTESAEDISPPGRCDYLSNISPQVNGPDAISKVVPSTNRGGGDVWRPW</sequence>
<dbReference type="STRING" id="46835.A0A504YHX3"/>
<evidence type="ECO:0000313" key="3">
    <source>
        <dbReference type="Proteomes" id="UP000316759"/>
    </source>
</evidence>
<organism evidence="2 3">
    <name type="scientific">Fasciola gigantica</name>
    <name type="common">Giant liver fluke</name>
    <dbReference type="NCBI Taxonomy" id="46835"/>
    <lineage>
        <taxon>Eukaryota</taxon>
        <taxon>Metazoa</taxon>
        <taxon>Spiralia</taxon>
        <taxon>Lophotrochozoa</taxon>
        <taxon>Platyhelminthes</taxon>
        <taxon>Trematoda</taxon>
        <taxon>Digenea</taxon>
        <taxon>Plagiorchiida</taxon>
        <taxon>Echinostomata</taxon>
        <taxon>Echinostomatoidea</taxon>
        <taxon>Fasciolidae</taxon>
        <taxon>Fasciola</taxon>
    </lineage>
</organism>
<name>A0A504YHX3_FASGI</name>
<accession>A0A504YHX3</accession>
<dbReference type="OrthoDB" id="6371181at2759"/>
<feature type="region of interest" description="Disordered" evidence="1">
    <location>
        <begin position="188"/>
        <end position="258"/>
    </location>
</feature>
<evidence type="ECO:0000313" key="2">
    <source>
        <dbReference type="EMBL" id="TPP60005.1"/>
    </source>
</evidence>
<evidence type="ECO:0000256" key="1">
    <source>
        <dbReference type="SAM" id="MobiDB-lite"/>
    </source>
</evidence>
<feature type="compositionally biased region" description="Low complexity" evidence="1">
    <location>
        <begin position="188"/>
        <end position="201"/>
    </location>
</feature>